<dbReference type="PROSITE" id="PS50114">
    <property type="entry name" value="GATA_ZN_FINGER_2"/>
    <property type="match status" value="1"/>
</dbReference>
<feature type="compositionally biased region" description="Basic residues" evidence="2">
    <location>
        <begin position="102"/>
        <end position="114"/>
    </location>
</feature>
<feature type="region of interest" description="Disordered" evidence="2">
    <location>
        <begin position="135"/>
        <end position="156"/>
    </location>
</feature>
<feature type="region of interest" description="Disordered" evidence="2">
    <location>
        <begin position="1"/>
        <end position="29"/>
    </location>
</feature>
<dbReference type="InterPro" id="IPR013088">
    <property type="entry name" value="Znf_NHR/GATA"/>
</dbReference>
<organism evidence="5">
    <name type="scientific">Serpula lacrymans var. lacrymans (strain S7.3)</name>
    <name type="common">Dry rot fungus</name>
    <dbReference type="NCBI Taxonomy" id="936435"/>
    <lineage>
        <taxon>Eukaryota</taxon>
        <taxon>Fungi</taxon>
        <taxon>Dikarya</taxon>
        <taxon>Basidiomycota</taxon>
        <taxon>Agaricomycotina</taxon>
        <taxon>Agaricomycetes</taxon>
        <taxon>Agaricomycetidae</taxon>
        <taxon>Boletales</taxon>
        <taxon>Coniophorineae</taxon>
        <taxon>Serpulaceae</taxon>
        <taxon>Serpula</taxon>
    </lineage>
</organism>
<dbReference type="Proteomes" id="UP000008063">
    <property type="component" value="Unassembled WGS sequence"/>
</dbReference>
<feature type="region of interest" description="Disordered" evidence="2">
    <location>
        <begin position="92"/>
        <end position="121"/>
    </location>
</feature>
<feature type="compositionally biased region" description="Basic and acidic residues" evidence="2">
    <location>
        <begin position="184"/>
        <end position="193"/>
    </location>
</feature>
<dbReference type="SUPFAM" id="SSF57716">
    <property type="entry name" value="Glucocorticoid receptor-like (DNA-binding domain)"/>
    <property type="match status" value="1"/>
</dbReference>
<keyword evidence="1" id="KW-0479">Metal-binding</keyword>
<evidence type="ECO:0000256" key="2">
    <source>
        <dbReference type="SAM" id="MobiDB-lite"/>
    </source>
</evidence>
<dbReference type="AlphaFoldDB" id="F8QJB9"/>
<feature type="compositionally biased region" description="Basic and acidic residues" evidence="2">
    <location>
        <begin position="332"/>
        <end position="349"/>
    </location>
</feature>
<dbReference type="SMART" id="SM00401">
    <property type="entry name" value="ZnF_GATA"/>
    <property type="match status" value="1"/>
</dbReference>
<dbReference type="eggNOG" id="ENOG502SH20">
    <property type="taxonomic scope" value="Eukaryota"/>
</dbReference>
<keyword evidence="1" id="KW-0863">Zinc-finger</keyword>
<evidence type="ECO:0000259" key="3">
    <source>
        <dbReference type="PROSITE" id="PS50114"/>
    </source>
</evidence>
<proteinExistence type="predicted"/>
<feature type="compositionally biased region" description="Low complexity" evidence="2">
    <location>
        <begin position="516"/>
        <end position="540"/>
    </location>
</feature>
<sequence length="540" mass="59555">MDSLQFETYTSYSDSSTPRTPSPRSIDVHPPYKHIVDPIPPLFADSDHLIHHDDSNPFWPQYSFTNSSRGSLLQELYDHDIPPTDHSYQDWSYIQQQQQQQQHHHHHPQQHHFQQHQQNRADHTMIRRATFPYVRHDRDDLHSSSSSNYPSYIQDQFSHPPLYADQIAAEPAQDAYVSSSSPHSYHDYPEHHSHVQQLHHHSSEGIKLEDPSPVIVPSQIACYPRHPSSHPGLPMSYLSPHTGVPVQHTDDAASKETQYLRRRCFNCHTTEPPSWRRSTLNPGKIVCNKCGLYERTHLRPRPLRFDELRAGNKARKAATQGTVKPASGTVPKDAKNPSIVKKEPRECGLARRSSVSSSASSVHSGSATSDWDDSVSVYSSSGSAPPSNYSSPAAATFPIPRSSQSPPMSSPGHPRDGGIRLPNAPLSDIASLQASMQQSSLQVQGQSSAAAPSPRKAATVPIPPSYYAQQHDQYRRGSMPTYVSSPPMQSSSPAGMVSSPAMHAMSVQEQADGMDVSSSNVPLSELSSAAAAAAEEGVRS</sequence>
<feature type="domain" description="GATA-type" evidence="3">
    <location>
        <begin position="262"/>
        <end position="315"/>
    </location>
</feature>
<dbReference type="CDD" id="cd00202">
    <property type="entry name" value="ZnF_GATA"/>
    <property type="match status" value="1"/>
</dbReference>
<dbReference type="GO" id="GO:0008270">
    <property type="term" value="F:zinc ion binding"/>
    <property type="evidence" value="ECO:0007669"/>
    <property type="project" value="UniProtKB-KW"/>
</dbReference>
<dbReference type="InterPro" id="IPR000679">
    <property type="entry name" value="Znf_GATA"/>
</dbReference>
<evidence type="ECO:0000313" key="4">
    <source>
        <dbReference type="EMBL" id="EGN91597.1"/>
    </source>
</evidence>
<name>F8QJB9_SERL3</name>
<reference evidence="5" key="1">
    <citation type="journal article" date="2011" name="Science">
        <title>The plant cell wall-decomposing machinery underlies the functional diversity of forest fungi.</title>
        <authorList>
            <person name="Eastwood D.C."/>
            <person name="Floudas D."/>
            <person name="Binder M."/>
            <person name="Majcherczyk A."/>
            <person name="Schneider P."/>
            <person name="Aerts A."/>
            <person name="Asiegbu F.O."/>
            <person name="Baker S.E."/>
            <person name="Barry K."/>
            <person name="Bendiksby M."/>
            <person name="Blumentritt M."/>
            <person name="Coutinho P.M."/>
            <person name="Cullen D."/>
            <person name="de Vries R.P."/>
            <person name="Gathman A."/>
            <person name="Goodell B."/>
            <person name="Henrissat B."/>
            <person name="Ihrmark K."/>
            <person name="Kauserud H."/>
            <person name="Kohler A."/>
            <person name="LaButti K."/>
            <person name="Lapidus A."/>
            <person name="Lavin J.L."/>
            <person name="Lee Y.-H."/>
            <person name="Lindquist E."/>
            <person name="Lilly W."/>
            <person name="Lucas S."/>
            <person name="Morin E."/>
            <person name="Murat C."/>
            <person name="Oguiza J.A."/>
            <person name="Park J."/>
            <person name="Pisabarro A.G."/>
            <person name="Riley R."/>
            <person name="Rosling A."/>
            <person name="Salamov A."/>
            <person name="Schmidt O."/>
            <person name="Schmutz J."/>
            <person name="Skrede I."/>
            <person name="Stenlid J."/>
            <person name="Wiebenga A."/>
            <person name="Xie X."/>
            <person name="Kuees U."/>
            <person name="Hibbett D.S."/>
            <person name="Hoffmeister D."/>
            <person name="Hoegberg N."/>
            <person name="Martin F."/>
            <person name="Grigoriev I.V."/>
            <person name="Watkinson S.C."/>
        </authorList>
    </citation>
    <scope>NUCLEOTIDE SEQUENCE [LARGE SCALE GENOMIC DNA]</scope>
    <source>
        <strain evidence="5">strain S7.3</strain>
    </source>
</reference>
<dbReference type="HOGENOM" id="CLU_037436_0_0_1"/>
<feature type="region of interest" description="Disordered" evidence="2">
    <location>
        <begin position="173"/>
        <end position="210"/>
    </location>
</feature>
<keyword evidence="1" id="KW-0862">Zinc</keyword>
<feature type="region of interest" description="Disordered" evidence="2">
    <location>
        <begin position="476"/>
        <end position="540"/>
    </location>
</feature>
<accession>F8QJB9</accession>
<dbReference type="OrthoDB" id="515401at2759"/>
<dbReference type="STRING" id="936435.F8QJB9"/>
<keyword evidence="5" id="KW-1185">Reference proteome</keyword>
<dbReference type="Gene3D" id="3.30.50.10">
    <property type="entry name" value="Erythroid Transcription Factor GATA-1, subunit A"/>
    <property type="match status" value="1"/>
</dbReference>
<dbReference type="Pfam" id="PF00320">
    <property type="entry name" value="GATA"/>
    <property type="match status" value="1"/>
</dbReference>
<dbReference type="OMA" id="MRHPHDI"/>
<feature type="compositionally biased region" description="Polar residues" evidence="2">
    <location>
        <begin position="481"/>
        <end position="493"/>
    </location>
</feature>
<dbReference type="GO" id="GO:0043565">
    <property type="term" value="F:sequence-specific DNA binding"/>
    <property type="evidence" value="ECO:0007669"/>
    <property type="project" value="InterPro"/>
</dbReference>
<feature type="compositionally biased region" description="Low complexity" evidence="2">
    <location>
        <begin position="430"/>
        <end position="454"/>
    </location>
</feature>
<feature type="compositionally biased region" description="Low complexity" evidence="2">
    <location>
        <begin position="8"/>
        <end position="25"/>
    </location>
</feature>
<evidence type="ECO:0000256" key="1">
    <source>
        <dbReference type="PROSITE-ProRule" id="PRU00094"/>
    </source>
</evidence>
<dbReference type="InParanoid" id="F8QJB9"/>
<gene>
    <name evidence="4" type="ORF">SERLA73DRAFT_164436</name>
</gene>
<feature type="region of interest" description="Disordered" evidence="2">
    <location>
        <begin position="312"/>
        <end position="462"/>
    </location>
</feature>
<feature type="compositionally biased region" description="Basic and acidic residues" evidence="2">
    <location>
        <begin position="201"/>
        <end position="210"/>
    </location>
</feature>
<dbReference type="EMBL" id="GL945571">
    <property type="protein sequence ID" value="EGN91597.1"/>
    <property type="molecule type" value="Genomic_DNA"/>
</dbReference>
<dbReference type="GO" id="GO:0006355">
    <property type="term" value="P:regulation of DNA-templated transcription"/>
    <property type="evidence" value="ECO:0007669"/>
    <property type="project" value="InterPro"/>
</dbReference>
<evidence type="ECO:0000313" key="5">
    <source>
        <dbReference type="Proteomes" id="UP000008063"/>
    </source>
</evidence>
<protein>
    <recommendedName>
        <fullName evidence="3">GATA-type domain-containing protein</fullName>
    </recommendedName>
</protein>
<feature type="compositionally biased region" description="Low complexity" evidence="2">
    <location>
        <begin position="353"/>
        <end position="411"/>
    </location>
</feature>